<protein>
    <submittedName>
        <fullName evidence="2">Uncharacterized protein</fullName>
    </submittedName>
</protein>
<gene>
    <name evidence="2" type="ORF">FZEAL_1161</name>
</gene>
<accession>A0A8H4UU50</accession>
<comment type="caution">
    <text evidence="2">The sequence shown here is derived from an EMBL/GenBank/DDBJ whole genome shotgun (WGS) entry which is preliminary data.</text>
</comment>
<organism evidence="2 3">
    <name type="scientific">Fusarium zealandicum</name>
    <dbReference type="NCBI Taxonomy" id="1053134"/>
    <lineage>
        <taxon>Eukaryota</taxon>
        <taxon>Fungi</taxon>
        <taxon>Dikarya</taxon>
        <taxon>Ascomycota</taxon>
        <taxon>Pezizomycotina</taxon>
        <taxon>Sordariomycetes</taxon>
        <taxon>Hypocreomycetidae</taxon>
        <taxon>Hypocreales</taxon>
        <taxon>Nectriaceae</taxon>
        <taxon>Fusarium</taxon>
        <taxon>Fusarium staphyleae species complex</taxon>
    </lineage>
</organism>
<dbReference type="Proteomes" id="UP000635477">
    <property type="component" value="Unassembled WGS sequence"/>
</dbReference>
<feature type="region of interest" description="Disordered" evidence="1">
    <location>
        <begin position="51"/>
        <end position="73"/>
    </location>
</feature>
<evidence type="ECO:0000313" key="3">
    <source>
        <dbReference type="Proteomes" id="UP000635477"/>
    </source>
</evidence>
<feature type="compositionally biased region" description="Low complexity" evidence="1">
    <location>
        <begin position="51"/>
        <end position="63"/>
    </location>
</feature>
<proteinExistence type="predicted"/>
<dbReference type="AlphaFoldDB" id="A0A8H4UU50"/>
<keyword evidence="3" id="KW-1185">Reference proteome</keyword>
<evidence type="ECO:0000313" key="2">
    <source>
        <dbReference type="EMBL" id="KAF4983432.1"/>
    </source>
</evidence>
<evidence type="ECO:0000256" key="1">
    <source>
        <dbReference type="SAM" id="MobiDB-lite"/>
    </source>
</evidence>
<name>A0A8H4UU50_9HYPO</name>
<dbReference type="EMBL" id="JABEYC010000065">
    <property type="protein sequence ID" value="KAF4983432.1"/>
    <property type="molecule type" value="Genomic_DNA"/>
</dbReference>
<reference evidence="2" key="1">
    <citation type="journal article" date="2020" name="BMC Genomics">
        <title>Correction to: Identification and distribution of gene clusters required for synthesis of sphingolipid metabolism inhibitors in diverse species of the filamentous fungus Fusarium.</title>
        <authorList>
            <person name="Kim H.S."/>
            <person name="Lohmar J.M."/>
            <person name="Busman M."/>
            <person name="Brown D.W."/>
            <person name="Naumann T.A."/>
            <person name="Divon H.H."/>
            <person name="Lysoe E."/>
            <person name="Uhlig S."/>
            <person name="Proctor R.H."/>
        </authorList>
    </citation>
    <scope>NUCLEOTIDE SEQUENCE</scope>
    <source>
        <strain evidence="2">NRRL 22465</strain>
    </source>
</reference>
<reference evidence="2" key="2">
    <citation type="submission" date="2020-05" db="EMBL/GenBank/DDBJ databases">
        <authorList>
            <person name="Kim H.-S."/>
            <person name="Proctor R.H."/>
            <person name="Brown D.W."/>
        </authorList>
    </citation>
    <scope>NUCLEOTIDE SEQUENCE</scope>
    <source>
        <strain evidence="2">NRRL 22465</strain>
    </source>
</reference>
<feature type="compositionally biased region" description="Polar residues" evidence="1">
    <location>
        <begin position="64"/>
        <end position="73"/>
    </location>
</feature>
<sequence length="93" mass="10143">MFCLPWSGFSIPTCSFPKAVIAMCMMCTCQRIEDDAPESYYSYSDQTSFTSSSSITELSGSESAPSEENPTNAVRTWVEGTASATSEPENIRC</sequence>